<dbReference type="EMBL" id="CP000386">
    <property type="protein sequence ID" value="ABG04226.1"/>
    <property type="molecule type" value="Genomic_DNA"/>
</dbReference>
<keyword evidence="4" id="KW-1185">Reference proteome</keyword>
<dbReference type="InterPro" id="IPR012341">
    <property type="entry name" value="6hp_glycosidase-like_sf"/>
</dbReference>
<dbReference type="PhylomeDB" id="Q1AWK2"/>
<reference evidence="3 4" key="1">
    <citation type="submission" date="2006-06" db="EMBL/GenBank/DDBJ databases">
        <title>Complete sequence of Rubrobacter xylanophilus DSM 9941.</title>
        <authorList>
            <consortium name="US DOE Joint Genome Institute"/>
            <person name="Copeland A."/>
            <person name="Lucas S."/>
            <person name="Lapidus A."/>
            <person name="Barry K."/>
            <person name="Detter J.C."/>
            <person name="Glavina del Rio T."/>
            <person name="Hammon N."/>
            <person name="Israni S."/>
            <person name="Dalin E."/>
            <person name="Tice H."/>
            <person name="Pitluck S."/>
            <person name="Munk A.C."/>
            <person name="Brettin T."/>
            <person name="Bruce D."/>
            <person name="Han C."/>
            <person name="Tapia R."/>
            <person name="Gilna P."/>
            <person name="Schmutz J."/>
            <person name="Larimer F."/>
            <person name="Land M."/>
            <person name="Hauser L."/>
            <person name="Kyrpides N."/>
            <person name="Lykidis A."/>
            <person name="da Costa M.S."/>
            <person name="Rainey F.A."/>
            <person name="Empadinhas N."/>
            <person name="Jolivet E."/>
            <person name="Battista J.R."/>
            <person name="Richardson P."/>
        </authorList>
    </citation>
    <scope>NUCLEOTIDE SEQUENCE [LARGE SCALE GENOMIC DNA]</scope>
    <source>
        <strain evidence="4">DSM 9941 / NBRC 16129 / PRD-1</strain>
    </source>
</reference>
<gene>
    <name evidence="3" type="ordered locus">Rxyl_1262</name>
</gene>
<keyword evidence="3" id="KW-0378">Hydrolase</keyword>
<evidence type="ECO:0000313" key="3">
    <source>
        <dbReference type="EMBL" id="ABG04226.1"/>
    </source>
</evidence>
<dbReference type="PANTHER" id="PTHR31616:SF0">
    <property type="entry name" value="GLUCAN 1,4-ALPHA-GLUCOSIDASE"/>
    <property type="match status" value="1"/>
</dbReference>
<dbReference type="GO" id="GO:0005975">
    <property type="term" value="P:carbohydrate metabolic process"/>
    <property type="evidence" value="ECO:0007669"/>
    <property type="project" value="InterPro"/>
</dbReference>
<dbReference type="CAZy" id="GH15">
    <property type="family name" value="Glycoside Hydrolase Family 15"/>
</dbReference>
<dbReference type="SUPFAM" id="SSF48208">
    <property type="entry name" value="Six-hairpin glycosidases"/>
    <property type="match status" value="1"/>
</dbReference>
<dbReference type="Pfam" id="PF00723">
    <property type="entry name" value="Glyco_hydro_15"/>
    <property type="match status" value="1"/>
</dbReference>
<evidence type="ECO:0000313" key="4">
    <source>
        <dbReference type="Proteomes" id="UP000006637"/>
    </source>
</evidence>
<dbReference type="InterPro" id="IPR045582">
    <property type="entry name" value="Trehalase-like_N"/>
</dbReference>
<evidence type="ECO:0000259" key="2">
    <source>
        <dbReference type="Pfam" id="PF19291"/>
    </source>
</evidence>
<dbReference type="Proteomes" id="UP000006637">
    <property type="component" value="Chromosome"/>
</dbReference>
<evidence type="ECO:0000259" key="1">
    <source>
        <dbReference type="Pfam" id="PF00723"/>
    </source>
</evidence>
<dbReference type="GO" id="GO:0004553">
    <property type="term" value="F:hydrolase activity, hydrolyzing O-glycosyl compounds"/>
    <property type="evidence" value="ECO:0007669"/>
    <property type="project" value="TreeGrafter"/>
</dbReference>
<feature type="domain" description="GH15-like" evidence="1">
    <location>
        <begin position="225"/>
        <end position="589"/>
    </location>
</feature>
<sequence length="599" mass="67146">MAYLPIENHGIIGNLHTAALVGTDGTIDWMCLPRFDSPSVFAAILDDERGGHFRLRPRRYIRSQQLYLPDTNVLLTRFLAEEGMAEVLDFMPILSGPSERHRLVRSVRVVRGRMPFEAECRPAFDYARRPHKLSAGKAGAVFEAGDRALALSAGVPLGEGPGGAARASFSLSEGDGRVTFLLDEARAGEPPPGPMPGEEFERLLSRTLDYWRRWVSRSTYSGRWRELVNRSALVLKLMVYDPTGALVAAPTMGLPERVGGERNWDYRYTWLRDAAFTLYALLSIGFHEEAGSFMGWLTERCAQDDDGLLQPLYGIDGRAEIPEETLDHLSGYRNSRPVRVGNAAYRQVQLDLYGAVLDAAYLYNKHGAPLDYDTWQNLRRILGWLSDNWRLPDEGIWEVRGGRRRFVSSRVMSWVALERAVRISRKRGLPAGEGRWVRERDAIYEEVMEKGWSEGRQSFVQYYGSEALDASLLLMPLVKFVGPTDPRWLSTLDRVRRELAHDALVDRYRIGEAADDGLSGTEGSFSLCSFWLVECLTRAGRLEEARLAFEKMLSYANHLGLYAEEIGASGEALGNFPQALTHLSLISAAVHLDRALGSG</sequence>
<dbReference type="AlphaFoldDB" id="Q1AWK2"/>
<dbReference type="RefSeq" id="WP_011564243.1">
    <property type="nucleotide sequence ID" value="NC_008148.1"/>
</dbReference>
<dbReference type="InterPro" id="IPR008928">
    <property type="entry name" value="6-hairpin_glycosidase_sf"/>
</dbReference>
<proteinExistence type="predicted"/>
<dbReference type="InterPro" id="IPR011613">
    <property type="entry name" value="GH15-like"/>
</dbReference>
<dbReference type="Gene3D" id="1.50.10.10">
    <property type="match status" value="1"/>
</dbReference>
<dbReference type="PANTHER" id="PTHR31616">
    <property type="entry name" value="TREHALASE"/>
    <property type="match status" value="1"/>
</dbReference>
<dbReference type="STRING" id="266117.Rxyl_1262"/>
<dbReference type="HOGENOM" id="CLU_010399_2_0_11"/>
<dbReference type="KEGG" id="rxy:Rxyl_1262"/>
<dbReference type="eggNOG" id="COG3387">
    <property type="taxonomic scope" value="Bacteria"/>
</dbReference>
<dbReference type="Pfam" id="PF19291">
    <property type="entry name" value="TREH_N"/>
    <property type="match status" value="1"/>
</dbReference>
<name>Q1AWK2_RUBXD</name>
<protein>
    <submittedName>
        <fullName evidence="3">Glycoside hydrolase 15-related</fullName>
    </submittedName>
</protein>
<organism evidence="3 4">
    <name type="scientific">Rubrobacter xylanophilus (strain DSM 9941 / JCM 11954 / NBRC 16129 / PRD-1)</name>
    <dbReference type="NCBI Taxonomy" id="266117"/>
    <lineage>
        <taxon>Bacteria</taxon>
        <taxon>Bacillati</taxon>
        <taxon>Actinomycetota</taxon>
        <taxon>Rubrobacteria</taxon>
        <taxon>Rubrobacterales</taxon>
        <taxon>Rubrobacteraceae</taxon>
        <taxon>Rubrobacter</taxon>
    </lineage>
</organism>
<feature type="domain" description="Trehalase-like N-terminal" evidence="2">
    <location>
        <begin position="5"/>
        <end position="154"/>
    </location>
</feature>
<accession>Q1AWK2</accession>